<dbReference type="InterPro" id="IPR008462">
    <property type="entry name" value="CsbD"/>
</dbReference>
<evidence type="ECO:0000256" key="1">
    <source>
        <dbReference type="ARBA" id="ARBA00009129"/>
    </source>
</evidence>
<comment type="caution">
    <text evidence="4">The sequence shown here is derived from an EMBL/GenBank/DDBJ whole genome shotgun (WGS) entry which is preliminary data.</text>
</comment>
<feature type="domain" description="CsbD-like" evidence="3">
    <location>
        <begin position="5"/>
        <end position="55"/>
    </location>
</feature>
<dbReference type="Proteomes" id="UP001499938">
    <property type="component" value="Unassembled WGS sequence"/>
</dbReference>
<dbReference type="SUPFAM" id="SSF69047">
    <property type="entry name" value="Hypothetical protein YjbJ"/>
    <property type="match status" value="1"/>
</dbReference>
<comment type="similarity">
    <text evidence="1">Belongs to the UPF0337 (CsbD) family.</text>
</comment>
<evidence type="ECO:0000313" key="5">
    <source>
        <dbReference type="Proteomes" id="UP001499938"/>
    </source>
</evidence>
<proteinExistence type="inferred from homology"/>
<keyword evidence="5" id="KW-1185">Reference proteome</keyword>
<feature type="compositionally biased region" description="Basic and acidic residues" evidence="2">
    <location>
        <begin position="42"/>
        <end position="67"/>
    </location>
</feature>
<evidence type="ECO:0000256" key="2">
    <source>
        <dbReference type="SAM" id="MobiDB-lite"/>
    </source>
</evidence>
<dbReference type="EMBL" id="BAAAPO010000026">
    <property type="protein sequence ID" value="GAA1793684.1"/>
    <property type="molecule type" value="Genomic_DNA"/>
</dbReference>
<protein>
    <submittedName>
        <fullName evidence="4">CsbD family protein</fullName>
    </submittedName>
</protein>
<evidence type="ECO:0000259" key="3">
    <source>
        <dbReference type="Pfam" id="PF05532"/>
    </source>
</evidence>
<dbReference type="Gene3D" id="1.10.1470.10">
    <property type="entry name" value="YjbJ"/>
    <property type="match status" value="1"/>
</dbReference>
<feature type="region of interest" description="Disordered" evidence="2">
    <location>
        <begin position="18"/>
        <end position="67"/>
    </location>
</feature>
<dbReference type="InterPro" id="IPR036629">
    <property type="entry name" value="YjbJ_sf"/>
</dbReference>
<reference evidence="4 5" key="1">
    <citation type="journal article" date="2019" name="Int. J. Syst. Evol. Microbiol.">
        <title>The Global Catalogue of Microorganisms (GCM) 10K type strain sequencing project: providing services to taxonomists for standard genome sequencing and annotation.</title>
        <authorList>
            <consortium name="The Broad Institute Genomics Platform"/>
            <consortium name="The Broad Institute Genome Sequencing Center for Infectious Disease"/>
            <person name="Wu L."/>
            <person name="Ma J."/>
        </authorList>
    </citation>
    <scope>NUCLEOTIDE SEQUENCE [LARGE SCALE GENOMIC DNA]</scope>
    <source>
        <strain evidence="4 5">JCM 15592</strain>
    </source>
</reference>
<dbReference type="RefSeq" id="WP_344083833.1">
    <property type="nucleotide sequence ID" value="NZ_BAAAPO010000026.1"/>
</dbReference>
<evidence type="ECO:0000313" key="4">
    <source>
        <dbReference type="EMBL" id="GAA1793684.1"/>
    </source>
</evidence>
<accession>A0ABN2LMC5</accession>
<sequence length="67" mass="7078">MGLGEKFEAAKDQIVGDAKEKFGDATDDGSMQAEGAAQSAKGDLREGWENAKDDMGDALDDAKNKLD</sequence>
<organism evidence="4 5">
    <name type="scientific">Nostocoides veronense</name>
    <dbReference type="NCBI Taxonomy" id="330836"/>
    <lineage>
        <taxon>Bacteria</taxon>
        <taxon>Bacillati</taxon>
        <taxon>Actinomycetota</taxon>
        <taxon>Actinomycetes</taxon>
        <taxon>Micrococcales</taxon>
        <taxon>Intrasporangiaceae</taxon>
        <taxon>Nostocoides</taxon>
    </lineage>
</organism>
<gene>
    <name evidence="4" type="ORF">GCM10009811_18050</name>
</gene>
<dbReference type="Pfam" id="PF05532">
    <property type="entry name" value="CsbD"/>
    <property type="match status" value="1"/>
</dbReference>
<name>A0ABN2LMC5_9MICO</name>